<dbReference type="PROSITE" id="PS50001">
    <property type="entry name" value="SH2"/>
    <property type="match status" value="1"/>
</dbReference>
<dbReference type="OMA" id="YMEGYLE"/>
<evidence type="ECO:0000313" key="5">
    <source>
        <dbReference type="Proteomes" id="UP000887567"/>
    </source>
</evidence>
<dbReference type="OrthoDB" id="5980563at2759"/>
<sequence length="407" mass="45905">MSMIAKFKRRSSAPNLDVVNADKQKPALTRRQSEKSMRVPTIPEAIPETPKTMPKYYIQGLDRESSENLLHEQPVGTFLLRDRQSSNIPGSYTLSMRDKSNQCRHFKIDTNPRNGKLAIHGYQDHQFESLEKLIDFFVKKQKNAEVSIKPYGCEVGPAPNVLYEDMNDGIDSYQTINPDVTALQCTPRKELYENFDSKKSPPAPTRPNYENIDSKTSPPVPTRPNYENIDSKTSPPVPTRPNHENGVSKPSLPPTTPNTKPSYENIGKKGGMRRPPPPQLPETDQNYEDMIPEPRTSTLPFKLKPAEQPGPYQNLPPRGETLPLPPRRPPPITGTSRTKRKGSLPANFESYISREASHPPPPLPARPHASTNYQNLPGRGSTTVDCPEVPQRRHPLHRSYTEPDTRF</sequence>
<accession>A0A913XYP4</accession>
<keyword evidence="1" id="KW-0727">SH2 domain</keyword>
<feature type="domain" description="SH2" evidence="3">
    <location>
        <begin position="56"/>
        <end position="137"/>
    </location>
</feature>
<dbReference type="SUPFAM" id="SSF55550">
    <property type="entry name" value="SH2 domain"/>
    <property type="match status" value="1"/>
</dbReference>
<organism evidence="4 5">
    <name type="scientific">Exaiptasia diaphana</name>
    <name type="common">Tropical sea anemone</name>
    <name type="synonym">Aiptasia pulchella</name>
    <dbReference type="NCBI Taxonomy" id="2652724"/>
    <lineage>
        <taxon>Eukaryota</taxon>
        <taxon>Metazoa</taxon>
        <taxon>Cnidaria</taxon>
        <taxon>Anthozoa</taxon>
        <taxon>Hexacorallia</taxon>
        <taxon>Actiniaria</taxon>
        <taxon>Aiptasiidae</taxon>
        <taxon>Exaiptasia</taxon>
    </lineage>
</organism>
<feature type="compositionally biased region" description="Basic residues" evidence="2">
    <location>
        <begin position="1"/>
        <end position="11"/>
    </location>
</feature>
<feature type="region of interest" description="Disordered" evidence="2">
    <location>
        <begin position="1"/>
        <end position="48"/>
    </location>
</feature>
<evidence type="ECO:0000313" key="4">
    <source>
        <dbReference type="EnsemblMetazoa" id="XP_020912322.1"/>
    </source>
</evidence>
<dbReference type="Pfam" id="PF00017">
    <property type="entry name" value="SH2"/>
    <property type="match status" value="1"/>
</dbReference>
<name>A0A913XYP4_EXADI</name>
<dbReference type="RefSeq" id="XP_020912322.1">
    <property type="nucleotide sequence ID" value="XM_021056663.2"/>
</dbReference>
<evidence type="ECO:0000256" key="2">
    <source>
        <dbReference type="SAM" id="MobiDB-lite"/>
    </source>
</evidence>
<dbReference type="EnsemblMetazoa" id="XM_021056663.2">
    <property type="protein sequence ID" value="XP_020912322.1"/>
    <property type="gene ID" value="LOC110250066"/>
</dbReference>
<evidence type="ECO:0000259" key="3">
    <source>
        <dbReference type="PROSITE" id="PS50001"/>
    </source>
</evidence>
<feature type="compositionally biased region" description="Basic and acidic residues" evidence="2">
    <location>
        <begin position="20"/>
        <end position="37"/>
    </location>
</feature>
<feature type="compositionally biased region" description="Pro residues" evidence="2">
    <location>
        <begin position="323"/>
        <end position="332"/>
    </location>
</feature>
<dbReference type="InterPro" id="IPR000980">
    <property type="entry name" value="SH2"/>
</dbReference>
<dbReference type="GeneID" id="110250066"/>
<dbReference type="CDD" id="cd00173">
    <property type="entry name" value="SH2"/>
    <property type="match status" value="1"/>
</dbReference>
<reference evidence="4" key="1">
    <citation type="submission" date="2022-11" db="UniProtKB">
        <authorList>
            <consortium name="EnsemblMetazoa"/>
        </authorList>
    </citation>
    <scope>IDENTIFICATION</scope>
</reference>
<protein>
    <recommendedName>
        <fullName evidence="3">SH2 domain-containing protein</fullName>
    </recommendedName>
</protein>
<dbReference type="Proteomes" id="UP000887567">
    <property type="component" value="Unplaced"/>
</dbReference>
<dbReference type="Gene3D" id="3.30.505.10">
    <property type="entry name" value="SH2 domain"/>
    <property type="match status" value="1"/>
</dbReference>
<feature type="compositionally biased region" description="Polar residues" evidence="2">
    <location>
        <begin position="371"/>
        <end position="384"/>
    </location>
</feature>
<feature type="region of interest" description="Disordered" evidence="2">
    <location>
        <begin position="192"/>
        <end position="407"/>
    </location>
</feature>
<proteinExistence type="predicted"/>
<dbReference type="InterPro" id="IPR036860">
    <property type="entry name" value="SH2_dom_sf"/>
</dbReference>
<dbReference type="AlphaFoldDB" id="A0A913XYP4"/>
<dbReference type="PRINTS" id="PR00401">
    <property type="entry name" value="SH2DOMAIN"/>
</dbReference>
<evidence type="ECO:0000256" key="1">
    <source>
        <dbReference type="PROSITE-ProRule" id="PRU00191"/>
    </source>
</evidence>
<keyword evidence="5" id="KW-1185">Reference proteome</keyword>
<dbReference type="SMART" id="SM00252">
    <property type="entry name" value="SH2"/>
    <property type="match status" value="1"/>
</dbReference>
<dbReference type="KEGG" id="epa:110250066"/>